<proteinExistence type="predicted"/>
<sequence length="154" mass="16343">MKAKHGRWAANPQKAARDLSATQNLNPPFYSAGPKPSAAKPQVPKDPAPRSVFKCVDCSFVGKDGSALASHVLAKHPSSFWPPTPGACNSDSDNVDDPSSPVVVTRDLSNQNSLSVVIPTASCRRGDVFHIIFPITGKIDCTENGCSRPFANNS</sequence>
<accession>A0A4Y1ZRG1</accession>
<organism evidence="2 3">
    <name type="scientific">Araneus ventricosus</name>
    <name type="common">Orbweaver spider</name>
    <name type="synonym">Epeira ventricosa</name>
    <dbReference type="NCBI Taxonomy" id="182803"/>
    <lineage>
        <taxon>Eukaryota</taxon>
        <taxon>Metazoa</taxon>
        <taxon>Ecdysozoa</taxon>
        <taxon>Arthropoda</taxon>
        <taxon>Chelicerata</taxon>
        <taxon>Arachnida</taxon>
        <taxon>Araneae</taxon>
        <taxon>Araneomorphae</taxon>
        <taxon>Entelegynae</taxon>
        <taxon>Araneoidea</taxon>
        <taxon>Araneidae</taxon>
        <taxon>Araneus</taxon>
    </lineage>
</organism>
<keyword evidence="3" id="KW-1185">Reference proteome</keyword>
<dbReference type="Proteomes" id="UP000499080">
    <property type="component" value="Unassembled WGS sequence"/>
</dbReference>
<gene>
    <name evidence="2" type="ORF">AVEN_24912_1</name>
</gene>
<evidence type="ECO:0000313" key="3">
    <source>
        <dbReference type="Proteomes" id="UP000499080"/>
    </source>
</evidence>
<evidence type="ECO:0000313" key="2">
    <source>
        <dbReference type="EMBL" id="GBL63631.1"/>
    </source>
</evidence>
<comment type="caution">
    <text evidence="2">The sequence shown here is derived from an EMBL/GenBank/DDBJ whole genome shotgun (WGS) entry which is preliminary data.</text>
</comment>
<feature type="region of interest" description="Disordered" evidence="1">
    <location>
        <begin position="1"/>
        <end position="48"/>
    </location>
</feature>
<dbReference type="AlphaFoldDB" id="A0A4Y1ZRG1"/>
<evidence type="ECO:0008006" key="4">
    <source>
        <dbReference type="Google" id="ProtNLM"/>
    </source>
</evidence>
<evidence type="ECO:0000256" key="1">
    <source>
        <dbReference type="SAM" id="MobiDB-lite"/>
    </source>
</evidence>
<reference evidence="2 3" key="1">
    <citation type="journal article" date="2019" name="Sci. Rep.">
        <title>Orb-weaving spider Araneus ventricosus genome elucidates the spidroin gene catalogue.</title>
        <authorList>
            <person name="Kono N."/>
            <person name="Nakamura H."/>
            <person name="Ohtoshi R."/>
            <person name="Moran D.A.P."/>
            <person name="Shinohara A."/>
            <person name="Yoshida Y."/>
            <person name="Fujiwara M."/>
            <person name="Mori M."/>
            <person name="Tomita M."/>
            <person name="Arakawa K."/>
        </authorList>
    </citation>
    <scope>NUCLEOTIDE SEQUENCE [LARGE SCALE GENOMIC DNA]</scope>
</reference>
<protein>
    <recommendedName>
        <fullName evidence="4">C2H2-type domain-containing protein</fullName>
    </recommendedName>
</protein>
<dbReference type="EMBL" id="BGPR01077000">
    <property type="protein sequence ID" value="GBL63631.1"/>
    <property type="molecule type" value="Genomic_DNA"/>
</dbReference>
<name>A0A4Y1ZRG1_ARAVE</name>